<dbReference type="NCBIfam" id="TIGR04085">
    <property type="entry name" value="rSAM_more_4Fe4S"/>
    <property type="match status" value="1"/>
</dbReference>
<evidence type="ECO:0000256" key="2">
    <source>
        <dbReference type="ARBA" id="ARBA00022485"/>
    </source>
</evidence>
<evidence type="ECO:0000256" key="5">
    <source>
        <dbReference type="ARBA" id="ARBA00023004"/>
    </source>
</evidence>
<dbReference type="GO" id="GO:0051539">
    <property type="term" value="F:4 iron, 4 sulfur cluster binding"/>
    <property type="evidence" value="ECO:0007669"/>
    <property type="project" value="UniProtKB-KW"/>
</dbReference>
<dbReference type="RefSeq" id="WP_149528710.1">
    <property type="nucleotide sequence ID" value="NZ_AP018929.1"/>
</dbReference>
<dbReference type="InterPro" id="IPR058240">
    <property type="entry name" value="rSAM_sf"/>
</dbReference>
<accession>A0A510E544</accession>
<dbReference type="SFLD" id="SFLDG01067">
    <property type="entry name" value="SPASM/twitch_domain_containing"/>
    <property type="match status" value="1"/>
</dbReference>
<dbReference type="PROSITE" id="PS51918">
    <property type="entry name" value="RADICAL_SAM"/>
    <property type="match status" value="1"/>
</dbReference>
<dbReference type="AlphaFoldDB" id="A0A510E544"/>
<evidence type="ECO:0000256" key="4">
    <source>
        <dbReference type="ARBA" id="ARBA00022723"/>
    </source>
</evidence>
<dbReference type="Gene3D" id="3.20.20.70">
    <property type="entry name" value="Aldolase class I"/>
    <property type="match status" value="1"/>
</dbReference>
<dbReference type="PANTHER" id="PTHR11228:SF34">
    <property type="entry name" value="TUNGSTEN-CONTAINING ALDEHYDE FERREDOXIN OXIDOREDUCTASE COFACTOR MODIFYING PROTEIN"/>
    <property type="match status" value="1"/>
</dbReference>
<evidence type="ECO:0000313" key="10">
    <source>
        <dbReference type="Proteomes" id="UP000322983"/>
    </source>
</evidence>
<proteinExistence type="predicted"/>
<evidence type="ECO:0000313" key="9">
    <source>
        <dbReference type="EMBL" id="BBG27642.1"/>
    </source>
</evidence>
<dbReference type="PIRSF" id="PIRSF037420">
    <property type="entry name" value="PQQ_syn_pqqE"/>
    <property type="match status" value="1"/>
</dbReference>
<evidence type="ECO:0000313" key="8">
    <source>
        <dbReference type="EMBL" id="BBG24858.1"/>
    </source>
</evidence>
<accession>A0A510DY28</accession>
<dbReference type="KEGG" id="step:IC006_2192"/>
<keyword evidence="6" id="KW-0411">Iron-sulfur</keyword>
<dbReference type="Proteomes" id="UP000325030">
    <property type="component" value="Chromosome"/>
</dbReference>
<dbReference type="STRING" id="1294262.GCA_001316085_02298"/>
<protein>
    <submittedName>
        <fullName evidence="9">Coenzyme PQQ synthesis protein E</fullName>
    </submittedName>
</protein>
<evidence type="ECO:0000313" key="11">
    <source>
        <dbReference type="Proteomes" id="UP000325030"/>
    </source>
</evidence>
<evidence type="ECO:0000256" key="3">
    <source>
        <dbReference type="ARBA" id="ARBA00022691"/>
    </source>
</evidence>
<keyword evidence="3" id="KW-0949">S-adenosyl-L-methionine</keyword>
<dbReference type="EMBL" id="AP018930">
    <property type="protein sequence ID" value="BBG27642.1"/>
    <property type="molecule type" value="Genomic_DNA"/>
</dbReference>
<reference evidence="11" key="1">
    <citation type="submission" date="2018-09" db="EMBL/GenBank/DDBJ databases">
        <title>Complete Genome Sequencing of Sulfolobus sp. JCM 16834.</title>
        <authorList>
            <person name="Kato S."/>
            <person name="Itoh T."/>
            <person name="Ohkuma M."/>
        </authorList>
    </citation>
    <scope>NUCLEOTIDE SEQUENCE [LARGE SCALE GENOMIC DNA]</scope>
    <source>
        <strain evidence="11">IC-007</strain>
    </source>
</reference>
<dbReference type="PANTHER" id="PTHR11228">
    <property type="entry name" value="RADICAL SAM DOMAIN PROTEIN"/>
    <property type="match status" value="1"/>
</dbReference>
<dbReference type="OrthoDB" id="30736at2157"/>
<name>A0A510E544_9CREN</name>
<organism evidence="9 11">
    <name type="scientific">Sulfuracidifex tepidarius</name>
    <dbReference type="NCBI Taxonomy" id="1294262"/>
    <lineage>
        <taxon>Archaea</taxon>
        <taxon>Thermoproteota</taxon>
        <taxon>Thermoprotei</taxon>
        <taxon>Sulfolobales</taxon>
        <taxon>Sulfolobaceae</taxon>
        <taxon>Sulfuracidifex</taxon>
    </lineage>
</organism>
<dbReference type="GeneID" id="41718515"/>
<keyword evidence="5" id="KW-0408">Iron</keyword>
<dbReference type="InterPro" id="IPR023885">
    <property type="entry name" value="4Fe4S-binding_SPASM_dom"/>
</dbReference>
<dbReference type="InterPro" id="IPR050377">
    <property type="entry name" value="Radical_SAM_PqqE_MftC-like"/>
</dbReference>
<dbReference type="CDD" id="cd01335">
    <property type="entry name" value="Radical_SAM"/>
    <property type="match status" value="1"/>
</dbReference>
<dbReference type="EMBL" id="AP018929">
    <property type="protein sequence ID" value="BBG24858.1"/>
    <property type="molecule type" value="Genomic_DNA"/>
</dbReference>
<keyword evidence="2" id="KW-0004">4Fe-4S</keyword>
<dbReference type="SFLD" id="SFLDG01386">
    <property type="entry name" value="main_SPASM_domain-containing"/>
    <property type="match status" value="1"/>
</dbReference>
<keyword evidence="10" id="KW-1185">Reference proteome</keyword>
<evidence type="ECO:0000259" key="7">
    <source>
        <dbReference type="PROSITE" id="PS51918"/>
    </source>
</evidence>
<dbReference type="InterPro" id="IPR006638">
    <property type="entry name" value="Elp3/MiaA/NifB-like_rSAM"/>
</dbReference>
<reference evidence="9 10" key="2">
    <citation type="journal article" date="2020" name="Int. J. Syst. Evol. Microbiol.">
        <title>Sulfuracidifex tepidarius gen. nov., sp. nov. and transfer of Sulfolobus metallicus Huber and Stetter 1992 to the genus Sulfuracidifex as Sulfuracidifex metallicus comb. nov.</title>
        <authorList>
            <person name="Itoh T."/>
            <person name="Miura T."/>
            <person name="Sakai H.D."/>
            <person name="Kato S."/>
            <person name="Ohkuma M."/>
            <person name="Takashina T."/>
        </authorList>
    </citation>
    <scope>NUCLEOTIDE SEQUENCE</scope>
    <source>
        <strain evidence="8 10">IC-006</strain>
        <strain evidence="9">IC-007</strain>
    </source>
</reference>
<keyword evidence="4" id="KW-0479">Metal-binding</keyword>
<dbReference type="CDD" id="cd21123">
    <property type="entry name" value="SPASM_MftC-like"/>
    <property type="match status" value="1"/>
</dbReference>
<dbReference type="InterPro" id="IPR013785">
    <property type="entry name" value="Aldolase_TIM"/>
</dbReference>
<sequence length="346" mass="38653">MLPSVVVWESTKACDFNCRHCRAVSIKERLPEELTAEEVERRVIDRIKGLFVISGGDAMKRDDILDIAKYASSKLVTALSPSGSRITKDVAQKIKDAGIRAVSISVDGPEPIHDDFRGVPGAYEIASEASRNVKDVGLHLQVNSTVSRFNIDHLDELKDTVMSLNPDTWDVFVLIPTGRATRNMEILPIQNEMLMLKVREWRRKGINVKMTCNPYFVRFSAVRGDPVPKYDPEKGRGSSGGARGCMASNGFLFVAYNGDVYPCGFLPIKLGNVKERLLDEIYNSPLSRSISDPSALKGKCGVCEYKLVCGGCRGRVYSKTRDVHGEDEFCLYHPRVMYHDKRFQIA</sequence>
<evidence type="ECO:0000256" key="1">
    <source>
        <dbReference type="ARBA" id="ARBA00001966"/>
    </source>
</evidence>
<dbReference type="GO" id="GO:0046872">
    <property type="term" value="F:metal ion binding"/>
    <property type="evidence" value="ECO:0007669"/>
    <property type="project" value="UniProtKB-KW"/>
</dbReference>
<evidence type="ECO:0000256" key="6">
    <source>
        <dbReference type="ARBA" id="ARBA00023014"/>
    </source>
</evidence>
<dbReference type="InterPro" id="IPR007197">
    <property type="entry name" value="rSAM"/>
</dbReference>
<dbReference type="SFLD" id="SFLDS00029">
    <property type="entry name" value="Radical_SAM"/>
    <property type="match status" value="1"/>
</dbReference>
<dbReference type="SMART" id="SM00729">
    <property type="entry name" value="Elp3"/>
    <property type="match status" value="1"/>
</dbReference>
<dbReference type="SUPFAM" id="SSF102114">
    <property type="entry name" value="Radical SAM enzymes"/>
    <property type="match status" value="1"/>
</dbReference>
<dbReference type="Proteomes" id="UP000322983">
    <property type="component" value="Chromosome"/>
</dbReference>
<dbReference type="Pfam" id="PF13186">
    <property type="entry name" value="SPASM"/>
    <property type="match status" value="1"/>
</dbReference>
<feature type="domain" description="Radical SAM core" evidence="7">
    <location>
        <begin position="1"/>
        <end position="207"/>
    </location>
</feature>
<dbReference type="GO" id="GO:0003824">
    <property type="term" value="F:catalytic activity"/>
    <property type="evidence" value="ECO:0007669"/>
    <property type="project" value="InterPro"/>
</dbReference>
<comment type="cofactor">
    <cofactor evidence="1">
        <name>[4Fe-4S] cluster</name>
        <dbReference type="ChEBI" id="CHEBI:49883"/>
    </cofactor>
</comment>
<gene>
    <name evidence="8" type="ORF">IC006_2192</name>
    <name evidence="9" type="ORF">IC007_2196</name>
</gene>
<dbReference type="Pfam" id="PF04055">
    <property type="entry name" value="Radical_SAM"/>
    <property type="match status" value="1"/>
</dbReference>
<dbReference type="InterPro" id="IPR017200">
    <property type="entry name" value="PqqE-like"/>
</dbReference>